<dbReference type="EMBL" id="CP011388">
    <property type="protein sequence ID" value="ANE46573.1"/>
    <property type="molecule type" value="Genomic_DNA"/>
</dbReference>
<dbReference type="AlphaFoldDB" id="A0A172TIF8"/>
<reference evidence="2 3" key="1">
    <citation type="submission" date="2015-01" db="EMBL/GenBank/DDBJ databases">
        <title>Paenibacillus swuensis/DY6/whole genome sequencing.</title>
        <authorList>
            <person name="Kim M.K."/>
            <person name="Srinivasan S."/>
            <person name="Lee J.-J."/>
        </authorList>
    </citation>
    <scope>NUCLEOTIDE SEQUENCE [LARGE SCALE GENOMIC DNA]</scope>
    <source>
        <strain evidence="2 3">DY6</strain>
    </source>
</reference>
<dbReference type="PATRIC" id="fig|1178515.4.peg.2032"/>
<dbReference type="RefSeq" id="WP_068606148.1">
    <property type="nucleotide sequence ID" value="NZ_CP011388.1"/>
</dbReference>
<protein>
    <submittedName>
        <fullName evidence="2">Uncharacterized protein</fullName>
    </submittedName>
</protein>
<organism evidence="2 3">
    <name type="scientific">Paenibacillus swuensis</name>
    <dbReference type="NCBI Taxonomy" id="1178515"/>
    <lineage>
        <taxon>Bacteria</taxon>
        <taxon>Bacillati</taxon>
        <taxon>Bacillota</taxon>
        <taxon>Bacilli</taxon>
        <taxon>Bacillales</taxon>
        <taxon>Paenibacillaceae</taxon>
        <taxon>Paenibacillus</taxon>
    </lineage>
</organism>
<evidence type="ECO:0000313" key="3">
    <source>
        <dbReference type="Proteomes" id="UP000076927"/>
    </source>
</evidence>
<feature type="transmembrane region" description="Helical" evidence="1">
    <location>
        <begin position="122"/>
        <end position="145"/>
    </location>
</feature>
<gene>
    <name evidence="2" type="ORF">SY83_10140</name>
</gene>
<dbReference type="KEGG" id="pswu:SY83_10140"/>
<keyword evidence="3" id="KW-1185">Reference proteome</keyword>
<feature type="transmembrane region" description="Helical" evidence="1">
    <location>
        <begin position="56"/>
        <end position="75"/>
    </location>
</feature>
<feature type="transmembrane region" description="Helical" evidence="1">
    <location>
        <begin position="15"/>
        <end position="36"/>
    </location>
</feature>
<evidence type="ECO:0000313" key="2">
    <source>
        <dbReference type="EMBL" id="ANE46573.1"/>
    </source>
</evidence>
<evidence type="ECO:0000256" key="1">
    <source>
        <dbReference type="SAM" id="Phobius"/>
    </source>
</evidence>
<accession>A0A172TIF8</accession>
<feature type="transmembrane region" description="Helical" evidence="1">
    <location>
        <begin position="157"/>
        <end position="177"/>
    </location>
</feature>
<keyword evidence="1" id="KW-0812">Transmembrane</keyword>
<dbReference type="OrthoDB" id="2679490at2"/>
<keyword evidence="1" id="KW-1133">Transmembrane helix</keyword>
<proteinExistence type="predicted"/>
<keyword evidence="1" id="KW-0472">Membrane</keyword>
<feature type="transmembrane region" description="Helical" evidence="1">
    <location>
        <begin position="82"/>
        <end position="102"/>
    </location>
</feature>
<feature type="transmembrane region" description="Helical" evidence="1">
    <location>
        <begin position="197"/>
        <end position="219"/>
    </location>
</feature>
<sequence length="227" mass="25677">MSEHLYSRFRRVEQLWIGGLFGFSALFILGLIIGKWPRYWAYIASEMTPMTWWESVVLFTCFTVTLLCAALTYIAKGWGRGTVVYAILSGAFLFLTLDERFALHERIRDGYLAPQNIKPLPWVGAGDFLVMLYAALGLLFLRYVWRELQLRRGAQKWLLAGIVLSIAAVGADSFDVSRMTLDAERLEQTIEEILETGAMLCFLAAFSLAASAIGQKLIIMKLAEFKQ</sequence>
<name>A0A172TIF8_9BACL</name>
<dbReference type="Proteomes" id="UP000076927">
    <property type="component" value="Chromosome"/>
</dbReference>
<dbReference type="STRING" id="1178515.SY83_10140"/>